<dbReference type="Proteomes" id="UP000001542">
    <property type="component" value="Unassembled WGS sequence"/>
</dbReference>
<evidence type="ECO:0000259" key="1">
    <source>
        <dbReference type="Pfam" id="PF06391"/>
    </source>
</evidence>
<name>A2E7B7_TRIV3</name>
<dbReference type="AlphaFoldDB" id="A2E7B7"/>
<reference evidence="2" key="2">
    <citation type="journal article" date="2007" name="Science">
        <title>Draft genome sequence of the sexually transmitted pathogen Trichomonas vaginalis.</title>
        <authorList>
            <person name="Carlton J.M."/>
            <person name="Hirt R.P."/>
            <person name="Silva J.C."/>
            <person name="Delcher A.L."/>
            <person name="Schatz M."/>
            <person name="Zhao Q."/>
            <person name="Wortman J.R."/>
            <person name="Bidwell S.L."/>
            <person name="Alsmark U.C.M."/>
            <person name="Besteiro S."/>
            <person name="Sicheritz-Ponten T."/>
            <person name="Noel C.J."/>
            <person name="Dacks J.B."/>
            <person name="Foster P.G."/>
            <person name="Simillion C."/>
            <person name="Van de Peer Y."/>
            <person name="Miranda-Saavedra D."/>
            <person name="Barton G.J."/>
            <person name="Westrop G.D."/>
            <person name="Mueller S."/>
            <person name="Dessi D."/>
            <person name="Fiori P.L."/>
            <person name="Ren Q."/>
            <person name="Paulsen I."/>
            <person name="Zhang H."/>
            <person name="Bastida-Corcuera F.D."/>
            <person name="Simoes-Barbosa A."/>
            <person name="Brown M.T."/>
            <person name="Hayes R.D."/>
            <person name="Mukherjee M."/>
            <person name="Okumura C.Y."/>
            <person name="Schneider R."/>
            <person name="Smith A.J."/>
            <person name="Vanacova S."/>
            <person name="Villalvazo M."/>
            <person name="Haas B.J."/>
            <person name="Pertea M."/>
            <person name="Feldblyum T.V."/>
            <person name="Utterback T.R."/>
            <person name="Shu C.L."/>
            <person name="Osoegawa K."/>
            <person name="de Jong P.J."/>
            <person name="Hrdy I."/>
            <person name="Horvathova L."/>
            <person name="Zubacova Z."/>
            <person name="Dolezal P."/>
            <person name="Malik S.B."/>
            <person name="Logsdon J.M. Jr."/>
            <person name="Henze K."/>
            <person name="Gupta A."/>
            <person name="Wang C.C."/>
            <person name="Dunne R.L."/>
            <person name="Upcroft J.A."/>
            <person name="Upcroft P."/>
            <person name="White O."/>
            <person name="Salzberg S.L."/>
            <person name="Tang P."/>
            <person name="Chiu C.-H."/>
            <person name="Lee Y.-S."/>
            <person name="Embley T.M."/>
            <person name="Coombs G.H."/>
            <person name="Mottram J.C."/>
            <person name="Tachezy J."/>
            <person name="Fraser-Liggett C.M."/>
            <person name="Johnson P.J."/>
        </authorList>
    </citation>
    <scope>NUCLEOTIDE SEQUENCE [LARGE SCALE GENOMIC DNA]</scope>
    <source>
        <strain evidence="2">G3</strain>
    </source>
</reference>
<dbReference type="InterPro" id="IPR015877">
    <property type="entry name" value="MAT1_centre"/>
</dbReference>
<dbReference type="KEGG" id="tva:4769365"/>
<dbReference type="VEuPathDB" id="TrichDB:TVAGG3_0831510"/>
<dbReference type="EMBL" id="DS113319">
    <property type="protein sequence ID" value="EAY11410.1"/>
    <property type="molecule type" value="Genomic_DNA"/>
</dbReference>
<reference evidence="2" key="1">
    <citation type="submission" date="2006-10" db="EMBL/GenBank/DDBJ databases">
        <authorList>
            <person name="Amadeo P."/>
            <person name="Zhao Q."/>
            <person name="Wortman J."/>
            <person name="Fraser-Liggett C."/>
            <person name="Carlton J."/>
        </authorList>
    </citation>
    <scope>NUCLEOTIDE SEQUENCE</scope>
    <source>
        <strain evidence="2">G3</strain>
    </source>
</reference>
<proteinExistence type="predicted"/>
<dbReference type="VEuPathDB" id="TrichDB:TVAG_418460"/>
<organism evidence="2 3">
    <name type="scientific">Trichomonas vaginalis (strain ATCC PRA-98 / G3)</name>
    <dbReference type="NCBI Taxonomy" id="412133"/>
    <lineage>
        <taxon>Eukaryota</taxon>
        <taxon>Metamonada</taxon>
        <taxon>Parabasalia</taxon>
        <taxon>Trichomonadida</taxon>
        <taxon>Trichomonadidae</taxon>
        <taxon>Trichomonas</taxon>
    </lineage>
</organism>
<keyword evidence="3" id="KW-1185">Reference proteome</keyword>
<dbReference type="RefSeq" id="XP_001323633.1">
    <property type="nucleotide sequence ID" value="XM_001323598.1"/>
</dbReference>
<dbReference type="Pfam" id="PF06391">
    <property type="entry name" value="MAT1"/>
    <property type="match status" value="1"/>
</dbReference>
<feature type="domain" description="MAT1 centre" evidence="1">
    <location>
        <begin position="10"/>
        <end position="114"/>
    </location>
</feature>
<evidence type="ECO:0000313" key="2">
    <source>
        <dbReference type="EMBL" id="EAY11410.1"/>
    </source>
</evidence>
<evidence type="ECO:0000313" key="3">
    <source>
        <dbReference type="Proteomes" id="UP000001542"/>
    </source>
</evidence>
<gene>
    <name evidence="2" type="ORF">TVAG_418460</name>
</gene>
<sequence>MKTQVLNKQENATHRRVFEQYCLVTEDFETELEYNKYLEERETVVMNMVQKKNLEKAEAMFAKFGKDFSKQIGARNAEILNSRDVLKNWKVLPLQAQMENEKRKKSSRRNQAFQFKLDYKAEEFAKEANSRFNNWQMGMAVSRFQESGSDDSWYVQRAKEEYANSLTRPPQLIKNTAYKLGI</sequence>
<protein>
    <recommendedName>
        <fullName evidence="1">MAT1 centre domain-containing protein</fullName>
    </recommendedName>
</protein>
<accession>A2E7B7</accession>
<dbReference type="SMR" id="A2E7B7"/>
<dbReference type="InParanoid" id="A2E7B7"/>